<reference evidence="12" key="1">
    <citation type="submission" date="2021-05" db="EMBL/GenBank/DDBJ databases">
        <authorList>
            <person name="Tigano A."/>
        </authorList>
    </citation>
    <scope>NUCLEOTIDE SEQUENCE</scope>
</reference>
<keyword evidence="13" id="KW-1185">Reference proteome</keyword>
<organism evidence="12 13">
    <name type="scientific">Menidia menidia</name>
    <name type="common">Atlantic silverside</name>
    <dbReference type="NCBI Taxonomy" id="238744"/>
    <lineage>
        <taxon>Eukaryota</taxon>
        <taxon>Metazoa</taxon>
        <taxon>Chordata</taxon>
        <taxon>Craniata</taxon>
        <taxon>Vertebrata</taxon>
        <taxon>Euteleostomi</taxon>
        <taxon>Actinopterygii</taxon>
        <taxon>Neopterygii</taxon>
        <taxon>Teleostei</taxon>
        <taxon>Neoteleostei</taxon>
        <taxon>Acanthomorphata</taxon>
        <taxon>Ovalentaria</taxon>
        <taxon>Atherinomorphae</taxon>
        <taxon>Atheriniformes</taxon>
        <taxon>Atherinopsidae</taxon>
        <taxon>Menidiinae</taxon>
        <taxon>Menidia</taxon>
    </lineage>
</organism>
<comment type="caution">
    <text evidence="12">The sequence shown here is derived from an EMBL/GenBank/DDBJ whole genome shotgun (WGS) entry which is preliminary data.</text>
</comment>
<dbReference type="OrthoDB" id="527344at2759"/>
<keyword evidence="6 8" id="KW-0863">Zinc-finger</keyword>
<evidence type="ECO:0000256" key="8">
    <source>
        <dbReference type="PROSITE-ProRule" id="PRU00175"/>
    </source>
</evidence>
<dbReference type="GO" id="GO:0007219">
    <property type="term" value="P:Notch signaling pathway"/>
    <property type="evidence" value="ECO:0007669"/>
    <property type="project" value="InterPro"/>
</dbReference>
<dbReference type="InterPro" id="IPR039396">
    <property type="entry name" value="Deltex_C"/>
</dbReference>
<dbReference type="GO" id="GO:0008270">
    <property type="term" value="F:zinc ion binding"/>
    <property type="evidence" value="ECO:0007669"/>
    <property type="project" value="UniProtKB-KW"/>
</dbReference>
<dbReference type="PANTHER" id="PTHR12622">
    <property type="entry name" value="DELTEX-RELATED"/>
    <property type="match status" value="1"/>
</dbReference>
<dbReference type="InterPro" id="IPR039399">
    <property type="entry name" value="Deltex_C_sf"/>
</dbReference>
<keyword evidence="5 9" id="KW-0479">Metal-binding</keyword>
<proteinExistence type="inferred from homology"/>
<gene>
    <name evidence="12" type="ORF">MMEN_LOCUS10094</name>
</gene>
<dbReference type="InterPro" id="IPR001841">
    <property type="entry name" value="Znf_RING"/>
</dbReference>
<dbReference type="InterPro" id="IPR039398">
    <property type="entry name" value="Deltex_fam"/>
</dbReference>
<evidence type="ECO:0000256" key="9">
    <source>
        <dbReference type="RuleBase" id="RU367105"/>
    </source>
</evidence>
<sequence>MAAARRAEFITDITITVDEHNYKDPGRLERILGPYSCKKSGSCYKVSGGFEDLEHLVSLLQAEKRSSPAARGVTQPSERVTRVTVSAAVMDYIQQKCPEELKRIQGTYFLIERQPDTGRGKASDSVLVTLRPRRGSWDPVDGPRLEFLRQRFLSFYQRTASDTQVVSLPCSPRHEKELPGRFPRLLFEAGGHKKDATVTGHFADVAQLKEFLAQCSGGKSPSGKASSSSPKPSQPGEEEPCPICMEPIVGREKKTLRCKHSFCSDCLKKAFEYKPVCPICGEVYGVLRGLQPDGGSMDVTKSSSSLPGYEKYGTITIHYYIPDGIQKEEHPSPGQPFEGVARTAYLPDSSEGRLVLKLLQQAFSQRLTFTIGRSTTSGRNNVITWNDIHHKTSTHGGPSRYGYPDPEYLGRVREELKVKGIE</sequence>
<feature type="region of interest" description="Disordered" evidence="10">
    <location>
        <begin position="217"/>
        <end position="241"/>
    </location>
</feature>
<dbReference type="PROSITE" id="PS00518">
    <property type="entry name" value="ZF_RING_1"/>
    <property type="match status" value="1"/>
</dbReference>
<dbReference type="InterPro" id="IPR017907">
    <property type="entry name" value="Znf_RING_CS"/>
</dbReference>
<evidence type="ECO:0000256" key="3">
    <source>
        <dbReference type="ARBA" id="ARBA00009413"/>
    </source>
</evidence>
<dbReference type="Pfam" id="PF13639">
    <property type="entry name" value="zf-RING_2"/>
    <property type="match status" value="1"/>
</dbReference>
<feature type="compositionally biased region" description="Low complexity" evidence="10">
    <location>
        <begin position="217"/>
        <end position="231"/>
    </location>
</feature>
<evidence type="ECO:0000256" key="5">
    <source>
        <dbReference type="ARBA" id="ARBA00022723"/>
    </source>
</evidence>
<accession>A0A8S4B240</accession>
<evidence type="ECO:0000256" key="6">
    <source>
        <dbReference type="ARBA" id="ARBA00022771"/>
    </source>
</evidence>
<comment type="pathway">
    <text evidence="2 9">Protein modification; protein ubiquitination.</text>
</comment>
<dbReference type="Gene3D" id="3.30.390.130">
    <property type="match status" value="1"/>
</dbReference>
<keyword evidence="4 9" id="KW-0808">Transferase</keyword>
<comment type="catalytic activity">
    <reaction evidence="1 9">
        <text>S-ubiquitinyl-[E2 ubiquitin-conjugating enzyme]-L-cysteine + [acceptor protein]-L-lysine = [E2 ubiquitin-conjugating enzyme]-L-cysteine + N(6)-ubiquitinyl-[acceptor protein]-L-lysine.</text>
        <dbReference type="EC" id="2.3.2.27"/>
    </reaction>
</comment>
<dbReference type="GO" id="GO:0016567">
    <property type="term" value="P:protein ubiquitination"/>
    <property type="evidence" value="ECO:0007669"/>
    <property type="project" value="UniProtKB-UniRule"/>
</dbReference>
<comment type="similarity">
    <text evidence="3 9">Belongs to the Deltex family.</text>
</comment>
<dbReference type="SUPFAM" id="SSF57850">
    <property type="entry name" value="RING/U-box"/>
    <property type="match status" value="1"/>
</dbReference>
<dbReference type="GO" id="GO:0061630">
    <property type="term" value="F:ubiquitin protein ligase activity"/>
    <property type="evidence" value="ECO:0007669"/>
    <property type="project" value="UniProtKB-UniRule"/>
</dbReference>
<name>A0A8S4B240_9TELE</name>
<dbReference type="GO" id="GO:0005737">
    <property type="term" value="C:cytoplasm"/>
    <property type="evidence" value="ECO:0007669"/>
    <property type="project" value="UniProtKB-SubCell"/>
</dbReference>
<evidence type="ECO:0000256" key="1">
    <source>
        <dbReference type="ARBA" id="ARBA00000900"/>
    </source>
</evidence>
<dbReference type="CDD" id="cd09633">
    <property type="entry name" value="Deltex_C"/>
    <property type="match status" value="1"/>
</dbReference>
<dbReference type="AlphaFoldDB" id="A0A8S4B240"/>
<dbReference type="Pfam" id="PF18102">
    <property type="entry name" value="DTC"/>
    <property type="match status" value="1"/>
</dbReference>
<keyword evidence="7 9" id="KW-0862">Zinc</keyword>
<evidence type="ECO:0000313" key="13">
    <source>
        <dbReference type="Proteomes" id="UP000677803"/>
    </source>
</evidence>
<dbReference type="Proteomes" id="UP000677803">
    <property type="component" value="Unassembled WGS sequence"/>
</dbReference>
<comment type="subcellular location">
    <subcellularLocation>
        <location evidence="9">Cytoplasm</location>
    </subcellularLocation>
</comment>
<dbReference type="EC" id="2.3.2.27" evidence="9"/>
<evidence type="ECO:0000256" key="7">
    <source>
        <dbReference type="ARBA" id="ARBA00022833"/>
    </source>
</evidence>
<evidence type="ECO:0000256" key="4">
    <source>
        <dbReference type="ARBA" id="ARBA00022679"/>
    </source>
</evidence>
<dbReference type="PROSITE" id="PS50089">
    <property type="entry name" value="ZF_RING_2"/>
    <property type="match status" value="1"/>
</dbReference>
<evidence type="ECO:0000259" key="11">
    <source>
        <dbReference type="PROSITE" id="PS50089"/>
    </source>
</evidence>
<evidence type="ECO:0000313" key="12">
    <source>
        <dbReference type="EMBL" id="CAG5917763.1"/>
    </source>
</evidence>
<dbReference type="EMBL" id="CAJRST010011112">
    <property type="protein sequence ID" value="CAG5917763.1"/>
    <property type="molecule type" value="Genomic_DNA"/>
</dbReference>
<evidence type="ECO:0000256" key="10">
    <source>
        <dbReference type="SAM" id="MobiDB-lite"/>
    </source>
</evidence>
<dbReference type="InterPro" id="IPR013083">
    <property type="entry name" value="Znf_RING/FYVE/PHD"/>
</dbReference>
<evidence type="ECO:0000256" key="2">
    <source>
        <dbReference type="ARBA" id="ARBA00004906"/>
    </source>
</evidence>
<keyword evidence="9" id="KW-0963">Cytoplasm</keyword>
<protein>
    <recommendedName>
        <fullName evidence="9">E3 ubiquitin-protein ligase</fullName>
        <ecNumber evidence="9">2.3.2.27</ecNumber>
    </recommendedName>
</protein>
<feature type="domain" description="RING-type" evidence="11">
    <location>
        <begin position="241"/>
        <end position="280"/>
    </location>
</feature>
<dbReference type="SMART" id="SM00184">
    <property type="entry name" value="RING"/>
    <property type="match status" value="1"/>
</dbReference>
<dbReference type="Gene3D" id="3.30.40.10">
    <property type="entry name" value="Zinc/RING finger domain, C3HC4 (zinc finger)"/>
    <property type="match status" value="1"/>
</dbReference>